<comment type="caution">
    <text evidence="4">The sequence shown here is derived from an EMBL/GenBank/DDBJ whole genome shotgun (WGS) entry which is preliminary data.</text>
</comment>
<dbReference type="AlphaFoldDB" id="A0AAV5S3I0"/>
<dbReference type="Gene3D" id="1.20.120.20">
    <property type="entry name" value="Apolipoprotein"/>
    <property type="match status" value="1"/>
</dbReference>
<evidence type="ECO:0000313" key="4">
    <source>
        <dbReference type="EMBL" id="GMM58275.1"/>
    </source>
</evidence>
<name>A0AAV5S3I0_MAUHU</name>
<keyword evidence="3" id="KW-0812">Transmembrane</keyword>
<protein>
    <submittedName>
        <fullName evidence="4">Uncharacterized protein</fullName>
    </submittedName>
</protein>
<evidence type="ECO:0000256" key="2">
    <source>
        <dbReference type="SAM" id="MobiDB-lite"/>
    </source>
</evidence>
<reference evidence="4 5" key="1">
    <citation type="journal article" date="2023" name="Elife">
        <title>Identification of key yeast species and microbe-microbe interactions impacting larval growth of Drosophila in the wild.</title>
        <authorList>
            <person name="Mure A."/>
            <person name="Sugiura Y."/>
            <person name="Maeda R."/>
            <person name="Honda K."/>
            <person name="Sakurai N."/>
            <person name="Takahashi Y."/>
            <person name="Watada M."/>
            <person name="Katoh T."/>
            <person name="Gotoh A."/>
            <person name="Gotoh Y."/>
            <person name="Taniguchi I."/>
            <person name="Nakamura K."/>
            <person name="Hayashi T."/>
            <person name="Katayama T."/>
            <person name="Uemura T."/>
            <person name="Hattori Y."/>
        </authorList>
    </citation>
    <scope>NUCLEOTIDE SEQUENCE [LARGE SCALE GENOMIC DNA]</scope>
    <source>
        <strain evidence="4 5">KH-74</strain>
    </source>
</reference>
<keyword evidence="5" id="KW-1185">Reference proteome</keyword>
<keyword evidence="3" id="KW-0472">Membrane</keyword>
<proteinExistence type="predicted"/>
<feature type="coiled-coil region" evidence="1">
    <location>
        <begin position="363"/>
        <end position="397"/>
    </location>
</feature>
<dbReference type="InterPro" id="IPR035237">
    <property type="entry name" value="DUF5341"/>
</dbReference>
<feature type="transmembrane region" description="Helical" evidence="3">
    <location>
        <begin position="12"/>
        <end position="29"/>
    </location>
</feature>
<gene>
    <name evidence="4" type="ORF">DAKH74_048910</name>
</gene>
<dbReference type="Proteomes" id="UP001377567">
    <property type="component" value="Unassembled WGS sequence"/>
</dbReference>
<feature type="region of interest" description="Disordered" evidence="2">
    <location>
        <begin position="89"/>
        <end position="112"/>
    </location>
</feature>
<organism evidence="4 5">
    <name type="scientific">Maudiozyma humilis</name>
    <name type="common">Sour dough yeast</name>
    <name type="synonym">Kazachstania humilis</name>
    <dbReference type="NCBI Taxonomy" id="51915"/>
    <lineage>
        <taxon>Eukaryota</taxon>
        <taxon>Fungi</taxon>
        <taxon>Dikarya</taxon>
        <taxon>Ascomycota</taxon>
        <taxon>Saccharomycotina</taxon>
        <taxon>Saccharomycetes</taxon>
        <taxon>Saccharomycetales</taxon>
        <taxon>Saccharomycetaceae</taxon>
        <taxon>Maudiozyma</taxon>
    </lineage>
</organism>
<keyword evidence="3" id="KW-1133">Transmembrane helix</keyword>
<keyword evidence="1" id="KW-0175">Coiled coil</keyword>
<dbReference type="Pfam" id="PF17276">
    <property type="entry name" value="DUF5341"/>
    <property type="match status" value="1"/>
</dbReference>
<accession>A0AAV5S3I0</accession>
<evidence type="ECO:0000256" key="1">
    <source>
        <dbReference type="SAM" id="Coils"/>
    </source>
</evidence>
<sequence>MAATYSSLSKTTIISLAVMLSATIALPLVKRDTIKIGNKGWYLDMTAADQSAWANSVSTVCSKTSDGVCIGESVVATLLTALMALGNTGATGDETDSETTTEPSSAVGYTNGTNAEVVPTDGTTTLVPAASSSAALPATTTSAAHQNLLSQILKDAVAVPSEIAHTFEDAGLKLLGVYNMTHAAQTLNNIQKAVQNTTKTIDTDIKSKISQAVHNAENGADSFKDRLESAVQHEASRVKSKLEADRSRVHAIATKVAGDASNVVGDIKSEASKVASGAKAVESSVKGKVESDVEQAVERAQNAVDTVLHFNSSLGQHLVTAIGNTNLTELAELVTNAIPGVPTFKQLNTDVENTVENIADKVKAAAKNSVSDLQSAVSNLENKVANDRSNIQGAIDNVKTIAEAAAKNVEAAAQNTTKNAINWISYNIQHTDEDISDVISHLPTFNATRFSSEISNFVDNLGDFKFCLSPSTGYNLTYSSPKTIFGEVYFNTYGGVDNECQ</sequence>
<evidence type="ECO:0000256" key="3">
    <source>
        <dbReference type="SAM" id="Phobius"/>
    </source>
</evidence>
<dbReference type="EMBL" id="BTGD01000024">
    <property type="protein sequence ID" value="GMM58275.1"/>
    <property type="molecule type" value="Genomic_DNA"/>
</dbReference>
<evidence type="ECO:0000313" key="5">
    <source>
        <dbReference type="Proteomes" id="UP001377567"/>
    </source>
</evidence>